<feature type="transmembrane region" description="Helical" evidence="6">
    <location>
        <begin position="101"/>
        <end position="124"/>
    </location>
</feature>
<accession>C1MR73</accession>
<feature type="region of interest" description="Disordered" evidence="5">
    <location>
        <begin position="740"/>
        <end position="786"/>
    </location>
</feature>
<comment type="subcellular location">
    <subcellularLocation>
        <location evidence="1">Membrane</location>
        <topology evidence="1">Multi-pass membrane protein</topology>
    </subcellularLocation>
</comment>
<keyword evidence="2 6" id="KW-0812">Transmembrane</keyword>
<sequence length="905" mass="96197">MGARDAMKNEIVPHPLVALVARVALLALNLVLFGLGVTLLVMSTRHGHYSSLINDVYQHGGLTVAAFEEPDSALLLAGLFITFISVQGLFGALTGNRQLLLSYHILCLFLLTGVVYCAVMMGIYRDESDEMIGSYWRKLSPEDLHSRHGKLMKAFNSTFHNEMHKGVALGGDENGGNATTLLTKHMEILQTFDRARTERYVRRYFHKAMGVLIAAAVFIVFALLTSAQVMGLKYTAKRVGAGANFAGVLFGLFVLVLCAVLARKDYYIPDAVTLDVDVTFRTSEHIPNVTAAVNVFTTTLNEHPERIFGEYYFVQQAPPPPPPPPNSQIGRRRLLAPPEPDAPPAPAAPPGPDAPPTPAAPSPPPPPPPAMEVPEGAMWVQEVYPPKDADGGTLLSFTLSFSGVNVSDTESGKDINATLTESVEERIINAGNHMESLDVEGKDFDDAPVDLLTPDDVVVKNLRLGADHAIGGRWAAAILAGAGAVVILTSVAGFIGVTQGSQVGLIIHIFMCVVTFIFITAATGLVVTHSDDTKKFILSHWRNIQTGVIGENIEAADASGFANQHMRAAAALGAILITILIVAWIASALSLLAVFQAEARRQQARYRAFQQNNQTGGRFTKMQDWDDDWDDDGSDWDEENGGWGNGDWEEDWDEEEGGGGDDDWGNGIGNKETARLVEGGGGRKRASKKSRKAAARRDAASGRSATHSRSASGAGGAGAGGGGGALEMTDLAQLVNEARTHRGRFKHRGGKDSRSPSPTSYSRESSPQRKVRLAAQRNTPGGKVSAAAKVGKKIAKVSEEKVMKLLNGLLGGGNGGGNGGGGGGTAVLRDEIARPSYTREEIGAAVGMLREAAAKRNPDDPEAALRAALEVAGEGDAGLIREALGGGGGGFRVSRPREDATFTLE</sequence>
<feature type="region of interest" description="Disordered" evidence="5">
    <location>
        <begin position="617"/>
        <end position="725"/>
    </location>
</feature>
<keyword evidence="3 6" id="KW-1133">Transmembrane helix</keyword>
<feature type="transmembrane region" description="Helical" evidence="6">
    <location>
        <begin position="474"/>
        <end position="497"/>
    </location>
</feature>
<dbReference type="RefSeq" id="XP_003058254.1">
    <property type="nucleotide sequence ID" value="XM_003058208.1"/>
</dbReference>
<feature type="compositionally biased region" description="Low complexity" evidence="5">
    <location>
        <begin position="701"/>
        <end position="712"/>
    </location>
</feature>
<dbReference type="Pfam" id="PF00335">
    <property type="entry name" value="Tetraspanin"/>
    <property type="match status" value="1"/>
</dbReference>
<dbReference type="EMBL" id="GG663738">
    <property type="protein sequence ID" value="EEH58205.1"/>
    <property type="molecule type" value="Genomic_DNA"/>
</dbReference>
<feature type="transmembrane region" description="Helical" evidence="6">
    <location>
        <begin position="244"/>
        <end position="262"/>
    </location>
</feature>
<organism evidence="8">
    <name type="scientific">Micromonas pusilla (strain CCMP1545)</name>
    <name type="common">Picoplanktonic green alga</name>
    <dbReference type="NCBI Taxonomy" id="564608"/>
    <lineage>
        <taxon>Eukaryota</taxon>
        <taxon>Viridiplantae</taxon>
        <taxon>Chlorophyta</taxon>
        <taxon>Mamiellophyceae</taxon>
        <taxon>Mamiellales</taxon>
        <taxon>Mamiellaceae</taxon>
        <taxon>Micromonas</taxon>
    </lineage>
</organism>
<evidence type="ECO:0000256" key="2">
    <source>
        <dbReference type="ARBA" id="ARBA00022692"/>
    </source>
</evidence>
<evidence type="ECO:0000256" key="4">
    <source>
        <dbReference type="ARBA" id="ARBA00023136"/>
    </source>
</evidence>
<feature type="compositionally biased region" description="Basic residues" evidence="5">
    <location>
        <begin position="682"/>
        <end position="694"/>
    </location>
</feature>
<gene>
    <name evidence="7" type="ORF">MICPUCDRAFT_57551</name>
</gene>
<protein>
    <submittedName>
        <fullName evidence="7">Predicted protein</fullName>
    </submittedName>
</protein>
<feature type="transmembrane region" description="Helical" evidence="6">
    <location>
        <begin position="20"/>
        <end position="42"/>
    </location>
</feature>
<feature type="transmembrane region" description="Helical" evidence="6">
    <location>
        <begin position="73"/>
        <end position="95"/>
    </location>
</feature>
<dbReference type="AlphaFoldDB" id="C1MR73"/>
<evidence type="ECO:0000313" key="8">
    <source>
        <dbReference type="Proteomes" id="UP000001876"/>
    </source>
</evidence>
<feature type="compositionally biased region" description="Gly residues" evidence="5">
    <location>
        <begin position="713"/>
        <end position="725"/>
    </location>
</feature>
<dbReference type="OrthoDB" id="10427106at2759"/>
<feature type="transmembrane region" description="Helical" evidence="6">
    <location>
        <begin position="503"/>
        <end position="527"/>
    </location>
</feature>
<feature type="compositionally biased region" description="Acidic residues" evidence="5">
    <location>
        <begin position="647"/>
        <end position="664"/>
    </location>
</feature>
<dbReference type="Proteomes" id="UP000001876">
    <property type="component" value="Unassembled WGS sequence"/>
</dbReference>
<keyword evidence="4 6" id="KW-0472">Membrane</keyword>
<feature type="compositionally biased region" description="Low complexity" evidence="5">
    <location>
        <begin position="755"/>
        <end position="765"/>
    </location>
</feature>
<feature type="compositionally biased region" description="Pro residues" evidence="5">
    <location>
        <begin position="337"/>
        <end position="371"/>
    </location>
</feature>
<dbReference type="GO" id="GO:0016020">
    <property type="term" value="C:membrane"/>
    <property type="evidence" value="ECO:0007669"/>
    <property type="project" value="UniProtKB-SubCell"/>
</dbReference>
<feature type="transmembrane region" description="Helical" evidence="6">
    <location>
        <begin position="569"/>
        <end position="595"/>
    </location>
</feature>
<feature type="region of interest" description="Disordered" evidence="5">
    <location>
        <begin position="314"/>
        <end position="373"/>
    </location>
</feature>
<reference evidence="7 8" key="1">
    <citation type="journal article" date="2009" name="Science">
        <title>Green evolution and dynamic adaptations revealed by genomes of the marine picoeukaryotes Micromonas.</title>
        <authorList>
            <person name="Worden A.Z."/>
            <person name="Lee J.H."/>
            <person name="Mock T."/>
            <person name="Rouze P."/>
            <person name="Simmons M.P."/>
            <person name="Aerts A.L."/>
            <person name="Allen A.E."/>
            <person name="Cuvelier M.L."/>
            <person name="Derelle E."/>
            <person name="Everett M.V."/>
            <person name="Foulon E."/>
            <person name="Grimwood J."/>
            <person name="Gundlach H."/>
            <person name="Henrissat B."/>
            <person name="Napoli C."/>
            <person name="McDonald S.M."/>
            <person name="Parker M.S."/>
            <person name="Rombauts S."/>
            <person name="Salamov A."/>
            <person name="Von Dassow P."/>
            <person name="Badger J.H."/>
            <person name="Coutinho P.M."/>
            <person name="Demir E."/>
            <person name="Dubchak I."/>
            <person name="Gentemann C."/>
            <person name="Eikrem W."/>
            <person name="Gready J.E."/>
            <person name="John U."/>
            <person name="Lanier W."/>
            <person name="Lindquist E.A."/>
            <person name="Lucas S."/>
            <person name="Mayer K.F."/>
            <person name="Moreau H."/>
            <person name="Not F."/>
            <person name="Otillar R."/>
            <person name="Panaud O."/>
            <person name="Pangilinan J."/>
            <person name="Paulsen I."/>
            <person name="Piegu B."/>
            <person name="Poliakov A."/>
            <person name="Robbens S."/>
            <person name="Schmutz J."/>
            <person name="Toulza E."/>
            <person name="Wyss T."/>
            <person name="Zelensky A."/>
            <person name="Zhou K."/>
            <person name="Armbrust E.V."/>
            <person name="Bhattacharya D."/>
            <person name="Goodenough U.W."/>
            <person name="Van de Peer Y."/>
            <person name="Grigoriev I.V."/>
        </authorList>
    </citation>
    <scope>NUCLEOTIDE SEQUENCE [LARGE SCALE GENOMIC DNA]</scope>
    <source>
        <strain evidence="7 8">CCMP1545</strain>
    </source>
</reference>
<dbReference type="OMA" id="AFANSHM"/>
<evidence type="ECO:0000256" key="5">
    <source>
        <dbReference type="SAM" id="MobiDB-lite"/>
    </source>
</evidence>
<feature type="compositionally biased region" description="Pro residues" evidence="5">
    <location>
        <begin position="317"/>
        <end position="326"/>
    </location>
</feature>
<feature type="transmembrane region" description="Helical" evidence="6">
    <location>
        <begin position="204"/>
        <end position="224"/>
    </location>
</feature>
<name>C1MR73_MICPC</name>
<keyword evidence="8" id="KW-1185">Reference proteome</keyword>
<evidence type="ECO:0000313" key="7">
    <source>
        <dbReference type="EMBL" id="EEH58205.1"/>
    </source>
</evidence>
<dbReference type="InterPro" id="IPR018499">
    <property type="entry name" value="Tetraspanin/Peripherin"/>
</dbReference>
<evidence type="ECO:0000256" key="1">
    <source>
        <dbReference type="ARBA" id="ARBA00004141"/>
    </source>
</evidence>
<evidence type="ECO:0000256" key="6">
    <source>
        <dbReference type="SAM" id="Phobius"/>
    </source>
</evidence>
<feature type="compositionally biased region" description="Acidic residues" evidence="5">
    <location>
        <begin position="625"/>
        <end position="640"/>
    </location>
</feature>
<dbReference type="KEGG" id="mpp:MICPUCDRAFT_57551"/>
<proteinExistence type="predicted"/>
<evidence type="ECO:0000256" key="3">
    <source>
        <dbReference type="ARBA" id="ARBA00022989"/>
    </source>
</evidence>
<dbReference type="GeneID" id="9683692"/>